<keyword evidence="1 2" id="KW-0238">DNA-binding</keyword>
<dbReference type="Pfam" id="PF17929">
    <property type="entry name" value="TetR_C_34"/>
    <property type="match status" value="1"/>
</dbReference>
<feature type="domain" description="HTH tetR-type" evidence="3">
    <location>
        <begin position="14"/>
        <end position="74"/>
    </location>
</feature>
<sequence length="216" mass="23411">MSVTQRARSASDKARRRADLLAAARGIALERSVNAVTLAAVTAAVGLHPSAVRRYFDSREEMLLELARDGWVDWRANLARILAGRRGMPADDVAEALSSSLSELPLFCDLLTHVVLSLEGAVRLERAREYKAVAAEAYDAMIDALVASASGVDRHAAHVAMKAAMSSGAFLFQLARPKDTLRELYEMEPGLARDTLDLRAQLNEVLAAVLRGLVES</sequence>
<dbReference type="SUPFAM" id="SSF46689">
    <property type="entry name" value="Homeodomain-like"/>
    <property type="match status" value="1"/>
</dbReference>
<proteinExistence type="predicted"/>
<evidence type="ECO:0000313" key="4">
    <source>
        <dbReference type="EMBL" id="GAA1851840.1"/>
    </source>
</evidence>
<dbReference type="InterPro" id="IPR009057">
    <property type="entry name" value="Homeodomain-like_sf"/>
</dbReference>
<evidence type="ECO:0000256" key="1">
    <source>
        <dbReference type="ARBA" id="ARBA00023125"/>
    </source>
</evidence>
<dbReference type="InterPro" id="IPR041483">
    <property type="entry name" value="TetR_C_34"/>
</dbReference>
<dbReference type="EMBL" id="BAAAQK010000009">
    <property type="protein sequence ID" value="GAA1851840.1"/>
    <property type="molecule type" value="Genomic_DNA"/>
</dbReference>
<feature type="DNA-binding region" description="H-T-H motif" evidence="2">
    <location>
        <begin position="37"/>
        <end position="56"/>
    </location>
</feature>
<keyword evidence="5" id="KW-1185">Reference proteome</keyword>
<name>A0ABN2N8F5_9PSEU</name>
<organism evidence="4 5">
    <name type="scientific">Pseudonocardia ailaonensis</name>
    <dbReference type="NCBI Taxonomy" id="367279"/>
    <lineage>
        <taxon>Bacteria</taxon>
        <taxon>Bacillati</taxon>
        <taxon>Actinomycetota</taxon>
        <taxon>Actinomycetes</taxon>
        <taxon>Pseudonocardiales</taxon>
        <taxon>Pseudonocardiaceae</taxon>
        <taxon>Pseudonocardia</taxon>
    </lineage>
</organism>
<dbReference type="InterPro" id="IPR001647">
    <property type="entry name" value="HTH_TetR"/>
</dbReference>
<evidence type="ECO:0000313" key="5">
    <source>
        <dbReference type="Proteomes" id="UP001500449"/>
    </source>
</evidence>
<comment type="caution">
    <text evidence="4">The sequence shown here is derived from an EMBL/GenBank/DDBJ whole genome shotgun (WGS) entry which is preliminary data.</text>
</comment>
<dbReference type="Proteomes" id="UP001500449">
    <property type="component" value="Unassembled WGS sequence"/>
</dbReference>
<dbReference type="Gene3D" id="1.10.357.10">
    <property type="entry name" value="Tetracycline Repressor, domain 2"/>
    <property type="match status" value="1"/>
</dbReference>
<evidence type="ECO:0000259" key="3">
    <source>
        <dbReference type="PROSITE" id="PS50977"/>
    </source>
</evidence>
<evidence type="ECO:0000256" key="2">
    <source>
        <dbReference type="PROSITE-ProRule" id="PRU00335"/>
    </source>
</evidence>
<dbReference type="Pfam" id="PF00440">
    <property type="entry name" value="TetR_N"/>
    <property type="match status" value="1"/>
</dbReference>
<protein>
    <submittedName>
        <fullName evidence="4">TetR family transcriptional regulator</fullName>
    </submittedName>
</protein>
<dbReference type="PROSITE" id="PS50977">
    <property type="entry name" value="HTH_TETR_2"/>
    <property type="match status" value="1"/>
</dbReference>
<reference evidence="4 5" key="1">
    <citation type="journal article" date="2019" name="Int. J. Syst. Evol. Microbiol.">
        <title>The Global Catalogue of Microorganisms (GCM) 10K type strain sequencing project: providing services to taxonomists for standard genome sequencing and annotation.</title>
        <authorList>
            <consortium name="The Broad Institute Genomics Platform"/>
            <consortium name="The Broad Institute Genome Sequencing Center for Infectious Disease"/>
            <person name="Wu L."/>
            <person name="Ma J."/>
        </authorList>
    </citation>
    <scope>NUCLEOTIDE SEQUENCE [LARGE SCALE GENOMIC DNA]</scope>
    <source>
        <strain evidence="4 5">JCM 16009</strain>
    </source>
</reference>
<gene>
    <name evidence="4" type="ORF">GCM10009836_34810</name>
</gene>
<accession>A0ABN2N8F5</accession>